<proteinExistence type="inferred from homology"/>
<dbReference type="AlphaFoldDB" id="A0AAE1JC06"/>
<accession>A0AAE1JC06</accession>
<sequence>MRLNCNGCRVLRKGFIADCPIRPCLLWLPSPQSPSNATLFLTKFYGHAGLINLLNSSAPHLRPSIFKSLLYQACGQIVNPIFGSSGLLSSGSWHLRQADVEAVLRGEPITQVSPESTFDGVSPLLKSCDIRYVGKKGNSCASYKFHKVKKPEARAIQIPRHCFFILYLGMMINIFGGENY</sequence>
<evidence type="ECO:0000259" key="2">
    <source>
        <dbReference type="PROSITE" id="PS50891"/>
    </source>
</evidence>
<evidence type="ECO:0000313" key="3">
    <source>
        <dbReference type="EMBL" id="KAK4266266.1"/>
    </source>
</evidence>
<dbReference type="Proteomes" id="UP001293593">
    <property type="component" value="Unassembled WGS sequence"/>
</dbReference>
<name>A0AAE1JC06_9FABA</name>
<dbReference type="GO" id="GO:0010468">
    <property type="term" value="P:regulation of gene expression"/>
    <property type="evidence" value="ECO:0007669"/>
    <property type="project" value="TreeGrafter"/>
</dbReference>
<dbReference type="Pfam" id="PF03195">
    <property type="entry name" value="LOB"/>
    <property type="match status" value="1"/>
</dbReference>
<dbReference type="EMBL" id="JAWXYG010000008">
    <property type="protein sequence ID" value="KAK4266266.1"/>
    <property type="molecule type" value="Genomic_DNA"/>
</dbReference>
<feature type="domain" description="LOB" evidence="2">
    <location>
        <begin position="3"/>
        <end position="109"/>
    </location>
</feature>
<reference evidence="3" key="1">
    <citation type="submission" date="2023-10" db="EMBL/GenBank/DDBJ databases">
        <title>Chromosome-level genome of the transformable northern wattle, Acacia crassicarpa.</title>
        <authorList>
            <person name="Massaro I."/>
            <person name="Sinha N.R."/>
            <person name="Poethig S."/>
            <person name="Leichty A.R."/>
        </authorList>
    </citation>
    <scope>NUCLEOTIDE SEQUENCE</scope>
    <source>
        <strain evidence="3">Acra3RX</strain>
        <tissue evidence="3">Leaf</tissue>
    </source>
</reference>
<dbReference type="PANTHER" id="PTHR31304:SF73">
    <property type="entry name" value="OS01G0511000 PROTEIN"/>
    <property type="match status" value="1"/>
</dbReference>
<dbReference type="PROSITE" id="PS50891">
    <property type="entry name" value="LOB"/>
    <property type="match status" value="1"/>
</dbReference>
<organism evidence="3 4">
    <name type="scientific">Acacia crassicarpa</name>
    <name type="common">northern wattle</name>
    <dbReference type="NCBI Taxonomy" id="499986"/>
    <lineage>
        <taxon>Eukaryota</taxon>
        <taxon>Viridiplantae</taxon>
        <taxon>Streptophyta</taxon>
        <taxon>Embryophyta</taxon>
        <taxon>Tracheophyta</taxon>
        <taxon>Spermatophyta</taxon>
        <taxon>Magnoliopsida</taxon>
        <taxon>eudicotyledons</taxon>
        <taxon>Gunneridae</taxon>
        <taxon>Pentapetalae</taxon>
        <taxon>rosids</taxon>
        <taxon>fabids</taxon>
        <taxon>Fabales</taxon>
        <taxon>Fabaceae</taxon>
        <taxon>Caesalpinioideae</taxon>
        <taxon>mimosoid clade</taxon>
        <taxon>Acacieae</taxon>
        <taxon>Acacia</taxon>
    </lineage>
</organism>
<evidence type="ECO:0000256" key="1">
    <source>
        <dbReference type="ARBA" id="ARBA00005474"/>
    </source>
</evidence>
<protein>
    <recommendedName>
        <fullName evidence="2">LOB domain-containing protein</fullName>
    </recommendedName>
</protein>
<comment type="caution">
    <text evidence="3">The sequence shown here is derived from an EMBL/GenBank/DDBJ whole genome shotgun (WGS) entry which is preliminary data.</text>
</comment>
<dbReference type="InterPro" id="IPR004883">
    <property type="entry name" value="LOB"/>
</dbReference>
<comment type="similarity">
    <text evidence="1">Belongs to the LOB domain-containing protein family.</text>
</comment>
<keyword evidence="4" id="KW-1185">Reference proteome</keyword>
<evidence type="ECO:0000313" key="4">
    <source>
        <dbReference type="Proteomes" id="UP001293593"/>
    </source>
</evidence>
<dbReference type="PANTHER" id="PTHR31304">
    <property type="entry name" value="LOB DOMAIN-CONTAINING PROTEIN 38"/>
    <property type="match status" value="1"/>
</dbReference>
<gene>
    <name evidence="3" type="ORF">QN277_027216</name>
</gene>